<evidence type="ECO:0000313" key="2">
    <source>
        <dbReference type="Proteomes" id="UP001054945"/>
    </source>
</evidence>
<proteinExistence type="predicted"/>
<organism evidence="1 2">
    <name type="scientific">Caerostris extrusa</name>
    <name type="common">Bark spider</name>
    <name type="synonym">Caerostris bankana</name>
    <dbReference type="NCBI Taxonomy" id="172846"/>
    <lineage>
        <taxon>Eukaryota</taxon>
        <taxon>Metazoa</taxon>
        <taxon>Ecdysozoa</taxon>
        <taxon>Arthropoda</taxon>
        <taxon>Chelicerata</taxon>
        <taxon>Arachnida</taxon>
        <taxon>Araneae</taxon>
        <taxon>Araneomorphae</taxon>
        <taxon>Entelegynae</taxon>
        <taxon>Araneoidea</taxon>
        <taxon>Araneidae</taxon>
        <taxon>Caerostris</taxon>
    </lineage>
</organism>
<keyword evidence="2" id="KW-1185">Reference proteome</keyword>
<sequence>MQQDNPCSFRFTSKRINQNCNEFPAHQSPTLKRAMQTLLCSAAKSSPDFSLTVADAADPSESECANCEQHIQL</sequence>
<dbReference type="Proteomes" id="UP001054945">
    <property type="component" value="Unassembled WGS sequence"/>
</dbReference>
<dbReference type="AlphaFoldDB" id="A0AAV4WGY5"/>
<protein>
    <submittedName>
        <fullName evidence="1">Uncharacterized protein</fullName>
    </submittedName>
</protein>
<reference evidence="1 2" key="1">
    <citation type="submission" date="2021-06" db="EMBL/GenBank/DDBJ databases">
        <title>Caerostris extrusa draft genome.</title>
        <authorList>
            <person name="Kono N."/>
            <person name="Arakawa K."/>
        </authorList>
    </citation>
    <scope>NUCLEOTIDE SEQUENCE [LARGE SCALE GENOMIC DNA]</scope>
</reference>
<dbReference type="EMBL" id="BPLR01016028">
    <property type="protein sequence ID" value="GIY80595.1"/>
    <property type="molecule type" value="Genomic_DNA"/>
</dbReference>
<comment type="caution">
    <text evidence="1">The sequence shown here is derived from an EMBL/GenBank/DDBJ whole genome shotgun (WGS) entry which is preliminary data.</text>
</comment>
<gene>
    <name evidence="1" type="ORF">CEXT_467171</name>
</gene>
<evidence type="ECO:0000313" key="1">
    <source>
        <dbReference type="EMBL" id="GIY80595.1"/>
    </source>
</evidence>
<accession>A0AAV4WGY5</accession>
<name>A0AAV4WGY5_CAEEX</name>